<accession>A9GD50</accession>
<dbReference type="EMBL" id="AM746676">
    <property type="protein sequence ID" value="CAN99310.1"/>
    <property type="molecule type" value="Genomic_DNA"/>
</dbReference>
<protein>
    <submittedName>
        <fullName evidence="2">Uncharacterized protein</fullName>
    </submittedName>
</protein>
<gene>
    <name evidence="2" type="ordered locus">sce9137</name>
</gene>
<dbReference type="HOGENOM" id="CLU_849661_0_0_7"/>
<sequence length="355" mass="37116">MQTRRGGCDTLLRLEALMQAKSILSVVALATLIAGSPFAAGCKTTAEASVTEESVQAVPVAIEDPLTEEHDGGSVGWDFAPDGTVKAIVKAPDGKPIDKDVSGTLTWKGPNGDAQAPLALDAKTGLLVATGPKLEADLTEVKYNIIVSGKPWNGTLHVPSGGTKVIVEGARKAEKRPIPPGKTGPNGGVIQVVGDDTIEVVADKASGQVRVYVLDADLKPVPVGDRKIKLGFVGQGSELVVLTPGPGGLYCVGKVAAKVNPVKLTVVVAHPTHADVVLVGYRPGVHVVVGPSAPAVNVVVATAWNVDVRVNRAPGVVVVHDDDDDDDGRPVHIHVHGKHKHKHKHKHHPHHHHDH</sequence>
<proteinExistence type="predicted"/>
<keyword evidence="3" id="KW-1185">Reference proteome</keyword>
<evidence type="ECO:0000256" key="1">
    <source>
        <dbReference type="SAM" id="MobiDB-lite"/>
    </source>
</evidence>
<dbReference type="Proteomes" id="UP000002139">
    <property type="component" value="Chromosome"/>
</dbReference>
<dbReference type="KEGG" id="scl:sce9137"/>
<evidence type="ECO:0000313" key="3">
    <source>
        <dbReference type="Proteomes" id="UP000002139"/>
    </source>
</evidence>
<organism evidence="2 3">
    <name type="scientific">Sorangium cellulosum (strain So ce56)</name>
    <name type="common">Polyangium cellulosum (strain So ce56)</name>
    <dbReference type="NCBI Taxonomy" id="448385"/>
    <lineage>
        <taxon>Bacteria</taxon>
        <taxon>Pseudomonadati</taxon>
        <taxon>Myxococcota</taxon>
        <taxon>Polyangia</taxon>
        <taxon>Polyangiales</taxon>
        <taxon>Polyangiaceae</taxon>
        <taxon>Sorangium</taxon>
    </lineage>
</organism>
<evidence type="ECO:0000313" key="2">
    <source>
        <dbReference type="EMBL" id="CAN99310.1"/>
    </source>
</evidence>
<feature type="region of interest" description="Disordered" evidence="1">
    <location>
        <begin position="321"/>
        <end position="355"/>
    </location>
</feature>
<name>A9GD50_SORC5</name>
<feature type="compositionally biased region" description="Basic residues" evidence="1">
    <location>
        <begin position="331"/>
        <end position="355"/>
    </location>
</feature>
<dbReference type="STRING" id="448385.sce9137"/>
<reference evidence="2 3" key="1">
    <citation type="journal article" date="2007" name="Nat. Biotechnol.">
        <title>Complete genome sequence of the myxobacterium Sorangium cellulosum.</title>
        <authorList>
            <person name="Schneiker S."/>
            <person name="Perlova O."/>
            <person name="Kaiser O."/>
            <person name="Gerth K."/>
            <person name="Alici A."/>
            <person name="Altmeyer M.O."/>
            <person name="Bartels D."/>
            <person name="Bekel T."/>
            <person name="Beyer S."/>
            <person name="Bode E."/>
            <person name="Bode H.B."/>
            <person name="Bolten C.J."/>
            <person name="Choudhuri J.V."/>
            <person name="Doss S."/>
            <person name="Elnakady Y.A."/>
            <person name="Frank B."/>
            <person name="Gaigalat L."/>
            <person name="Goesmann A."/>
            <person name="Groeger C."/>
            <person name="Gross F."/>
            <person name="Jelsbak L."/>
            <person name="Jelsbak L."/>
            <person name="Kalinowski J."/>
            <person name="Kegler C."/>
            <person name="Knauber T."/>
            <person name="Konietzny S."/>
            <person name="Kopp M."/>
            <person name="Krause L."/>
            <person name="Krug D."/>
            <person name="Linke B."/>
            <person name="Mahmud T."/>
            <person name="Martinez-Arias R."/>
            <person name="McHardy A.C."/>
            <person name="Merai M."/>
            <person name="Meyer F."/>
            <person name="Mormann S."/>
            <person name="Munoz-Dorado J."/>
            <person name="Perez J."/>
            <person name="Pradella S."/>
            <person name="Rachid S."/>
            <person name="Raddatz G."/>
            <person name="Rosenau F."/>
            <person name="Rueckert C."/>
            <person name="Sasse F."/>
            <person name="Scharfe M."/>
            <person name="Schuster S.C."/>
            <person name="Suen G."/>
            <person name="Treuner-Lange A."/>
            <person name="Velicer G.J."/>
            <person name="Vorholter F.-J."/>
            <person name="Weissman K.J."/>
            <person name="Welch R.D."/>
            <person name="Wenzel S.C."/>
            <person name="Whitworth D.E."/>
            <person name="Wilhelm S."/>
            <person name="Wittmann C."/>
            <person name="Bloecker H."/>
            <person name="Puehler A."/>
            <person name="Mueller R."/>
        </authorList>
    </citation>
    <scope>NUCLEOTIDE SEQUENCE [LARGE SCALE GENOMIC DNA]</scope>
    <source>
        <strain evidence="3">So ce56</strain>
    </source>
</reference>
<dbReference type="AlphaFoldDB" id="A9GD50"/>